<protein>
    <submittedName>
        <fullName evidence="1">Uncharacterized protein</fullName>
    </submittedName>
</protein>
<dbReference type="OrthoDB" id="508259at2759"/>
<gene>
    <name evidence="1" type="ORF">FKW44_019904</name>
</gene>
<sequence>MSRPNIRADFDPPECLADMLTNFSGTYLGWKLRHHTRVSPDRGFLGREWQ</sequence>
<accession>A0A7T8GWK9</accession>
<evidence type="ECO:0000313" key="1">
    <source>
        <dbReference type="EMBL" id="QQP39122.1"/>
    </source>
</evidence>
<proteinExistence type="predicted"/>
<name>A0A7T8GWK9_CALRO</name>
<organism evidence="1 2">
    <name type="scientific">Caligus rogercresseyi</name>
    <name type="common">Sea louse</name>
    <dbReference type="NCBI Taxonomy" id="217165"/>
    <lineage>
        <taxon>Eukaryota</taxon>
        <taxon>Metazoa</taxon>
        <taxon>Ecdysozoa</taxon>
        <taxon>Arthropoda</taxon>
        <taxon>Crustacea</taxon>
        <taxon>Multicrustacea</taxon>
        <taxon>Hexanauplia</taxon>
        <taxon>Copepoda</taxon>
        <taxon>Siphonostomatoida</taxon>
        <taxon>Caligidae</taxon>
        <taxon>Caligus</taxon>
    </lineage>
</organism>
<keyword evidence="2" id="KW-1185">Reference proteome</keyword>
<dbReference type="Proteomes" id="UP000595437">
    <property type="component" value="Chromosome 14"/>
</dbReference>
<dbReference type="EMBL" id="CP045903">
    <property type="protein sequence ID" value="QQP39122.1"/>
    <property type="molecule type" value="Genomic_DNA"/>
</dbReference>
<dbReference type="AlphaFoldDB" id="A0A7T8GWK9"/>
<reference evidence="2" key="1">
    <citation type="submission" date="2021-01" db="EMBL/GenBank/DDBJ databases">
        <title>Caligus Genome Assembly.</title>
        <authorList>
            <person name="Gallardo-Escarate C."/>
        </authorList>
    </citation>
    <scope>NUCLEOTIDE SEQUENCE [LARGE SCALE GENOMIC DNA]</scope>
</reference>
<evidence type="ECO:0000313" key="2">
    <source>
        <dbReference type="Proteomes" id="UP000595437"/>
    </source>
</evidence>